<dbReference type="InterPro" id="IPR052516">
    <property type="entry name" value="N-heterocyclic_Hydroxylase"/>
</dbReference>
<dbReference type="EMBL" id="PHUJ01000003">
    <property type="protein sequence ID" value="PKB31960.1"/>
    <property type="molecule type" value="Genomic_DNA"/>
</dbReference>
<evidence type="ECO:0000313" key="4">
    <source>
        <dbReference type="Proteomes" id="UP000232453"/>
    </source>
</evidence>
<dbReference type="InterPro" id="IPR036856">
    <property type="entry name" value="Ald_Oxase/Xan_DH_a/b_sf"/>
</dbReference>
<dbReference type="Gene3D" id="3.90.1170.50">
    <property type="entry name" value="Aldehyde oxidase/xanthine dehydrogenase, a/b hammerhead"/>
    <property type="match status" value="1"/>
</dbReference>
<accession>A0AA44ZQP1</accession>
<dbReference type="SMART" id="SM01008">
    <property type="entry name" value="Ald_Xan_dh_C"/>
    <property type="match status" value="1"/>
</dbReference>
<dbReference type="GO" id="GO:0047121">
    <property type="term" value="F:isoquinoline 1-oxidoreductase activity"/>
    <property type="evidence" value="ECO:0007669"/>
    <property type="project" value="UniProtKB-EC"/>
</dbReference>
<dbReference type="RefSeq" id="WP_073575737.1">
    <property type="nucleotide sequence ID" value="NZ_BAAAJZ010000003.1"/>
</dbReference>
<accession>A0A852VZZ7</accession>
<dbReference type="InterPro" id="IPR012368">
    <property type="entry name" value="OxRdtase_Mopterin-bd_su_IorB"/>
</dbReference>
<evidence type="ECO:0000313" key="3">
    <source>
        <dbReference type="EMBL" id="PKB31960.1"/>
    </source>
</evidence>
<sequence length="783" mass="84354">MPAHSATAPERPASGDDRKNVSRRRFLGYLVAAPTLVVAAEIGRQTYFPGVPQANAAAIPSPPLPAELYDLLDVIRDSARPTANLIRIEVNRDGTVSFALPRSDNGQGIITSTQMIIAEEMNLDPDQVIVTLADARPELVFNQLTGGSTTTFSTYTPIRVAAALAQKRLLDAAANELRQDVNVLRSRQGLITGNNGEQLPFGELTEMASSAVNEAVDVVLKDREEFTVIGTPRTKSDARAMVTGKKKFLADLQIPDALPTVICRGPNINSAPQGVRNIDEVRNMPGVTDVEQVPTGVAVRAKTFGQAVDAVNALRVDWDGGTVEGENDESVLAALRRGELPLAVPQVPGETVEGDFTFYFRSNSALETNCAIADVRDGSAEIWGPSKSPIAAQAEIAKKLGIAQNAVTVHVTEGGGSFGRRLFFDGLEEAAECSQAFGKPVKLMWTRSDDSRQGRTHPMATTRVRAQVSGESVSSFEIRHTSVATEINPGLSEAITAAANKAPGGNYTISQSIYLTTQTNPYNVGAATSLLNEVDMRFNTCSMRNIYSPDTATARELMIDQVAAKMGKDPYEFRSEFTKLTRWKNVVDRAAQEADWGKSMPEGTAQGIAMHVEYKGVACAVVELDCRPETVNRKIRSARTGPRVTKVTYVVDVGLIINPRGLEAQMMGGINDGIAMTLTSGLHLVDGHFVEASWDNYFYTRQWNTPPEMNIVLIEDSEAPEPGGAGEFGVAATCGAIANAYARATGKVPTEFPILHNEPLPFEPYPTVPPVPPSPTNGLDFVR</sequence>
<dbReference type="Pfam" id="PF02738">
    <property type="entry name" value="MoCoBD_1"/>
    <property type="match status" value="1"/>
</dbReference>
<dbReference type="Pfam" id="PF20256">
    <property type="entry name" value="MoCoBD_2"/>
    <property type="match status" value="2"/>
</dbReference>
<dbReference type="PANTHER" id="PTHR47495:SF1">
    <property type="entry name" value="BLL3820 PROTEIN"/>
    <property type="match status" value="1"/>
</dbReference>
<dbReference type="SUPFAM" id="SSF54665">
    <property type="entry name" value="CO dehydrogenase molybdoprotein N-domain-like"/>
    <property type="match status" value="1"/>
</dbReference>
<dbReference type="PANTHER" id="PTHR47495">
    <property type="entry name" value="ALDEHYDE DEHYDROGENASE"/>
    <property type="match status" value="1"/>
</dbReference>
<proteinExistence type="predicted"/>
<evidence type="ECO:0000259" key="1">
    <source>
        <dbReference type="SMART" id="SM01008"/>
    </source>
</evidence>
<dbReference type="EC" id="1.3.99.16" evidence="2"/>
<protein>
    <submittedName>
        <fullName evidence="2">Isoquinoline 1-oxidoreductase beta subunit</fullName>
        <ecNumber evidence="2">1.3.99.16</ecNumber>
    </submittedName>
</protein>
<dbReference type="PIRSF" id="PIRSF036389">
    <property type="entry name" value="IOR_B"/>
    <property type="match status" value="1"/>
</dbReference>
<comment type="caution">
    <text evidence="2">The sequence shown here is derived from an EMBL/GenBank/DDBJ whole genome shotgun (WGS) entry which is preliminary data.</text>
</comment>
<dbReference type="SUPFAM" id="SSF56003">
    <property type="entry name" value="Molybdenum cofactor-binding domain"/>
    <property type="match status" value="2"/>
</dbReference>
<dbReference type="InterPro" id="IPR046867">
    <property type="entry name" value="AldOxase/xan_DH_MoCoBD2"/>
</dbReference>
<dbReference type="Proteomes" id="UP000232453">
    <property type="component" value="Unassembled WGS sequence"/>
</dbReference>
<keyword evidence="5" id="KW-1185">Reference proteome</keyword>
<dbReference type="InterPro" id="IPR037165">
    <property type="entry name" value="AldOxase/xan_DH_Mopterin-bd_sf"/>
</dbReference>
<reference evidence="2 5" key="1">
    <citation type="submission" date="2020-07" db="EMBL/GenBank/DDBJ databases">
        <title>Sequencing the genomes of 1000 actinobacteria strains.</title>
        <authorList>
            <person name="Klenk H.-P."/>
        </authorList>
    </citation>
    <scope>NUCLEOTIDE SEQUENCE [LARGE SCALE GENOMIC DNA]</scope>
    <source>
        <strain evidence="3 4">DSM 44104</strain>
        <strain evidence="2 5">DSM 44749</strain>
    </source>
</reference>
<feature type="domain" description="Aldehyde oxidase/xanthine dehydrogenase a/b hammerhead" evidence="1">
    <location>
        <begin position="243"/>
        <end position="322"/>
    </location>
</feature>
<dbReference type="InterPro" id="IPR008274">
    <property type="entry name" value="AldOxase/xan_DH_MoCoBD1"/>
</dbReference>
<name>A0A852VZZ7_PSEA5</name>
<dbReference type="EMBL" id="JACCCZ010000001">
    <property type="protein sequence ID" value="NYG02498.1"/>
    <property type="molecule type" value="Genomic_DNA"/>
</dbReference>
<dbReference type="InterPro" id="IPR006311">
    <property type="entry name" value="TAT_signal"/>
</dbReference>
<dbReference type="PROSITE" id="PS51318">
    <property type="entry name" value="TAT"/>
    <property type="match status" value="1"/>
</dbReference>
<dbReference type="AlphaFoldDB" id="A0A852VZZ7"/>
<dbReference type="GeneID" id="98052536"/>
<dbReference type="Proteomes" id="UP000549695">
    <property type="component" value="Unassembled WGS sequence"/>
</dbReference>
<evidence type="ECO:0000313" key="2">
    <source>
        <dbReference type="EMBL" id="NYG02498.1"/>
    </source>
</evidence>
<gene>
    <name evidence="3" type="ORF">ATL51_3664</name>
    <name evidence="2" type="ORF">HDA37_002783</name>
</gene>
<organism evidence="2 5">
    <name type="scientific">Pseudonocardia alni</name>
    <name type="common">Amycolata alni</name>
    <dbReference type="NCBI Taxonomy" id="33907"/>
    <lineage>
        <taxon>Bacteria</taxon>
        <taxon>Bacillati</taxon>
        <taxon>Actinomycetota</taxon>
        <taxon>Actinomycetes</taxon>
        <taxon>Pseudonocardiales</taxon>
        <taxon>Pseudonocardiaceae</taxon>
        <taxon>Pseudonocardia</taxon>
    </lineage>
</organism>
<keyword evidence="2" id="KW-0560">Oxidoreductase</keyword>
<dbReference type="InterPro" id="IPR000674">
    <property type="entry name" value="Ald_Oxase/Xan_DH_a/b"/>
</dbReference>
<dbReference type="Gene3D" id="3.30.365.10">
    <property type="entry name" value="Aldehyde oxidase/xanthine dehydrogenase, molybdopterin binding domain"/>
    <property type="match status" value="4"/>
</dbReference>
<evidence type="ECO:0000313" key="5">
    <source>
        <dbReference type="Proteomes" id="UP000549695"/>
    </source>
</evidence>